<dbReference type="EC" id="2.1.1.72" evidence="2"/>
<sequence length="184" mass="21131">MRIFEIKLRQEEDFKPLREIFSENNEKYLFSYLQRLTGEQIKSHLNKEIFPFYAQILSRARLVFKQNLPQKVQDNLVLIEEVFANSSFSTNVQSGNMSEIIGLISEIDETTILKTDILGDAIESSLSETGGTQDIGLYRTPEHIRQMMVAITNPTFDDIIYDPACGTGGFLFDAYHYCIEKVTK</sequence>
<dbReference type="GO" id="GO:0032259">
    <property type="term" value="P:methylation"/>
    <property type="evidence" value="ECO:0007669"/>
    <property type="project" value="UniProtKB-KW"/>
</dbReference>
<dbReference type="Proteomes" id="UP000242881">
    <property type="component" value="Unassembled WGS sequence"/>
</dbReference>
<dbReference type="PRINTS" id="PR00507">
    <property type="entry name" value="N12N6MTFRASE"/>
</dbReference>
<dbReference type="Pfam" id="PF02384">
    <property type="entry name" value="N6_Mtase"/>
    <property type="match status" value="1"/>
</dbReference>
<keyword evidence="5" id="KW-0949">S-adenosyl-L-methionine</keyword>
<evidence type="ECO:0000256" key="2">
    <source>
        <dbReference type="ARBA" id="ARBA00011900"/>
    </source>
</evidence>
<dbReference type="SUPFAM" id="SSF53335">
    <property type="entry name" value="S-adenosyl-L-methionine-dependent methyltransferases"/>
    <property type="match status" value="1"/>
</dbReference>
<dbReference type="GO" id="GO:0009007">
    <property type="term" value="F:site-specific DNA-methyltransferase (adenine-specific) activity"/>
    <property type="evidence" value="ECO:0007669"/>
    <property type="project" value="UniProtKB-EC"/>
</dbReference>
<dbReference type="InterPro" id="IPR051537">
    <property type="entry name" value="DNA_Adenine_Mtase"/>
</dbReference>
<dbReference type="PANTHER" id="PTHR42933:SF3">
    <property type="entry name" value="TYPE I RESTRICTION ENZYME MJAVIII METHYLASE SUBUNIT"/>
    <property type="match status" value="1"/>
</dbReference>
<evidence type="ECO:0000313" key="9">
    <source>
        <dbReference type="EMBL" id="PMP69970.1"/>
    </source>
</evidence>
<evidence type="ECO:0000313" key="10">
    <source>
        <dbReference type="Proteomes" id="UP000242881"/>
    </source>
</evidence>
<feature type="domain" description="DNA methylase adenine-specific" evidence="8">
    <location>
        <begin position="115"/>
        <end position="178"/>
    </location>
</feature>
<keyword evidence="6" id="KW-0680">Restriction system</keyword>
<dbReference type="GO" id="GO:0003677">
    <property type="term" value="F:DNA binding"/>
    <property type="evidence" value="ECO:0007669"/>
    <property type="project" value="InterPro"/>
</dbReference>
<accession>A0A2J6WHZ7</accession>
<gene>
    <name evidence="9" type="ORF">C0187_06175</name>
</gene>
<dbReference type="GO" id="GO:0009307">
    <property type="term" value="P:DNA restriction-modification system"/>
    <property type="evidence" value="ECO:0007669"/>
    <property type="project" value="UniProtKB-KW"/>
</dbReference>
<dbReference type="PANTHER" id="PTHR42933">
    <property type="entry name" value="SLR6095 PROTEIN"/>
    <property type="match status" value="1"/>
</dbReference>
<comment type="catalytic activity">
    <reaction evidence="7">
        <text>a 2'-deoxyadenosine in DNA + S-adenosyl-L-methionine = an N(6)-methyl-2'-deoxyadenosine in DNA + S-adenosyl-L-homocysteine + H(+)</text>
        <dbReference type="Rhea" id="RHEA:15197"/>
        <dbReference type="Rhea" id="RHEA-COMP:12418"/>
        <dbReference type="Rhea" id="RHEA-COMP:12419"/>
        <dbReference type="ChEBI" id="CHEBI:15378"/>
        <dbReference type="ChEBI" id="CHEBI:57856"/>
        <dbReference type="ChEBI" id="CHEBI:59789"/>
        <dbReference type="ChEBI" id="CHEBI:90615"/>
        <dbReference type="ChEBI" id="CHEBI:90616"/>
        <dbReference type="EC" id="2.1.1.72"/>
    </reaction>
</comment>
<keyword evidence="4" id="KW-0808">Transferase</keyword>
<proteinExistence type="inferred from homology"/>
<dbReference type="AlphaFoldDB" id="A0A2J6WHZ7"/>
<comment type="caution">
    <text evidence="9">The sequence shown here is derived from an EMBL/GenBank/DDBJ whole genome shotgun (WGS) entry which is preliminary data.</text>
</comment>
<dbReference type="InterPro" id="IPR029063">
    <property type="entry name" value="SAM-dependent_MTases_sf"/>
</dbReference>
<evidence type="ECO:0000256" key="7">
    <source>
        <dbReference type="ARBA" id="ARBA00047942"/>
    </source>
</evidence>
<evidence type="ECO:0000259" key="8">
    <source>
        <dbReference type="Pfam" id="PF02384"/>
    </source>
</evidence>
<dbReference type="InterPro" id="IPR003356">
    <property type="entry name" value="DNA_methylase_A-5"/>
</dbReference>
<dbReference type="GO" id="GO:0008170">
    <property type="term" value="F:N-methyltransferase activity"/>
    <property type="evidence" value="ECO:0007669"/>
    <property type="project" value="InterPro"/>
</dbReference>
<dbReference type="EMBL" id="PNIN01000060">
    <property type="protein sequence ID" value="PMP69970.1"/>
    <property type="molecule type" value="Genomic_DNA"/>
</dbReference>
<evidence type="ECO:0000256" key="3">
    <source>
        <dbReference type="ARBA" id="ARBA00022603"/>
    </source>
</evidence>
<comment type="similarity">
    <text evidence="1">Belongs to the N(4)/N(6)-methyltransferase family.</text>
</comment>
<organism evidence="9 10">
    <name type="scientific">Calditerrivibrio nitroreducens</name>
    <dbReference type="NCBI Taxonomy" id="477976"/>
    <lineage>
        <taxon>Bacteria</taxon>
        <taxon>Pseudomonadati</taxon>
        <taxon>Deferribacterota</taxon>
        <taxon>Deferribacteres</taxon>
        <taxon>Deferribacterales</taxon>
        <taxon>Calditerrivibrionaceae</taxon>
    </lineage>
</organism>
<name>A0A2J6WHZ7_9BACT</name>
<reference evidence="9 10" key="1">
    <citation type="submission" date="2018-01" db="EMBL/GenBank/DDBJ databases">
        <title>Metagenomic assembled genomes from two thermal pools in the Uzon Caldera, Kamchatka, Russia.</title>
        <authorList>
            <person name="Wilkins L."/>
            <person name="Ettinger C."/>
        </authorList>
    </citation>
    <scope>NUCLEOTIDE SEQUENCE [LARGE SCALE GENOMIC DNA]</scope>
    <source>
        <strain evidence="9">ZAV-05</strain>
    </source>
</reference>
<feature type="non-terminal residue" evidence="9">
    <location>
        <position position="184"/>
    </location>
</feature>
<evidence type="ECO:0000256" key="1">
    <source>
        <dbReference type="ARBA" id="ARBA00006594"/>
    </source>
</evidence>
<keyword evidence="3" id="KW-0489">Methyltransferase</keyword>
<dbReference type="Gene3D" id="3.40.50.150">
    <property type="entry name" value="Vaccinia Virus protein VP39"/>
    <property type="match status" value="1"/>
</dbReference>
<evidence type="ECO:0000256" key="6">
    <source>
        <dbReference type="ARBA" id="ARBA00022747"/>
    </source>
</evidence>
<evidence type="ECO:0000256" key="5">
    <source>
        <dbReference type="ARBA" id="ARBA00022691"/>
    </source>
</evidence>
<protein>
    <recommendedName>
        <fullName evidence="2">site-specific DNA-methyltransferase (adenine-specific)</fullName>
        <ecNumber evidence="2">2.1.1.72</ecNumber>
    </recommendedName>
</protein>
<evidence type="ECO:0000256" key="4">
    <source>
        <dbReference type="ARBA" id="ARBA00022679"/>
    </source>
</evidence>